<dbReference type="AlphaFoldDB" id="A5FWJ3"/>
<evidence type="ECO:0000313" key="7">
    <source>
        <dbReference type="EMBL" id="ABQ29975.1"/>
    </source>
</evidence>
<dbReference type="EMBL" id="CP000697">
    <property type="protein sequence ID" value="ABQ29975.1"/>
    <property type="molecule type" value="Genomic_DNA"/>
</dbReference>
<accession>A5FWJ3</accession>
<dbReference type="SUPFAM" id="SSF48452">
    <property type="entry name" value="TPR-like"/>
    <property type="match status" value="1"/>
</dbReference>
<dbReference type="Gene3D" id="1.25.40.10">
    <property type="entry name" value="Tetratricopeptide repeat domain"/>
    <property type="match status" value="1"/>
</dbReference>
<dbReference type="GO" id="GO:0009279">
    <property type="term" value="C:cell outer membrane"/>
    <property type="evidence" value="ECO:0007669"/>
    <property type="project" value="UniProtKB-SubCell"/>
</dbReference>
<dbReference type="GO" id="GO:0051205">
    <property type="term" value="P:protein insertion into membrane"/>
    <property type="evidence" value="ECO:0007669"/>
    <property type="project" value="UniProtKB-UniRule"/>
</dbReference>
<keyword evidence="1 4" id="KW-0732">Signal</keyword>
<feature type="region of interest" description="Disordered" evidence="5">
    <location>
        <begin position="1"/>
        <end position="28"/>
    </location>
</feature>
<dbReference type="KEGG" id="acr:Acry_0755"/>
<proteinExistence type="inferred from homology"/>
<keyword evidence="7" id="KW-0449">Lipoprotein</keyword>
<dbReference type="STRING" id="349163.Acry_0755"/>
<evidence type="ECO:0000256" key="2">
    <source>
        <dbReference type="ARBA" id="ARBA00023136"/>
    </source>
</evidence>
<organism evidence="7 8">
    <name type="scientific">Acidiphilium cryptum (strain JF-5)</name>
    <dbReference type="NCBI Taxonomy" id="349163"/>
    <lineage>
        <taxon>Bacteria</taxon>
        <taxon>Pseudomonadati</taxon>
        <taxon>Pseudomonadota</taxon>
        <taxon>Alphaproteobacteria</taxon>
        <taxon>Acetobacterales</taxon>
        <taxon>Acidocellaceae</taxon>
        <taxon>Acidiphilium</taxon>
    </lineage>
</organism>
<gene>
    <name evidence="4" type="primary">bamD</name>
    <name evidence="7" type="ordered locus">Acry_0755</name>
</gene>
<dbReference type="PANTHER" id="PTHR37423:SF6">
    <property type="entry name" value="CELL DIVISION COORDINATOR CPOB"/>
    <property type="match status" value="1"/>
</dbReference>
<dbReference type="InterPro" id="IPR039565">
    <property type="entry name" value="BamD-like"/>
</dbReference>
<feature type="domain" description="Outer membrane lipoprotein BamD-like" evidence="6">
    <location>
        <begin position="77"/>
        <end position="271"/>
    </location>
</feature>
<evidence type="ECO:0000259" key="6">
    <source>
        <dbReference type="Pfam" id="PF13525"/>
    </source>
</evidence>
<dbReference type="SMR" id="A5FWJ3"/>
<dbReference type="GO" id="GO:0043165">
    <property type="term" value="P:Gram-negative-bacterium-type cell outer membrane assembly"/>
    <property type="evidence" value="ECO:0007669"/>
    <property type="project" value="UniProtKB-UniRule"/>
</dbReference>
<dbReference type="eggNOG" id="COG4105">
    <property type="taxonomic scope" value="Bacteria"/>
</dbReference>
<evidence type="ECO:0000256" key="4">
    <source>
        <dbReference type="HAMAP-Rule" id="MF_00922"/>
    </source>
</evidence>
<comment type="function">
    <text evidence="4">Part of the outer membrane protein assembly complex, which is involved in assembly and insertion of beta-barrel proteins into the outer membrane.</text>
</comment>
<keyword evidence="8" id="KW-1185">Reference proteome</keyword>
<keyword evidence="2 4" id="KW-0472">Membrane</keyword>
<evidence type="ECO:0000256" key="1">
    <source>
        <dbReference type="ARBA" id="ARBA00022729"/>
    </source>
</evidence>
<dbReference type="CDD" id="cd15830">
    <property type="entry name" value="BamD"/>
    <property type="match status" value="1"/>
</dbReference>
<comment type="similarity">
    <text evidence="4">Belongs to the BamD family.</text>
</comment>
<reference evidence="7 8" key="1">
    <citation type="submission" date="2007-05" db="EMBL/GenBank/DDBJ databases">
        <title>Complete sequence of chromosome of Acidiphilium cryptum JF-5.</title>
        <authorList>
            <consortium name="US DOE Joint Genome Institute"/>
            <person name="Copeland A."/>
            <person name="Lucas S."/>
            <person name="Lapidus A."/>
            <person name="Barry K."/>
            <person name="Detter J.C."/>
            <person name="Glavina del Rio T."/>
            <person name="Hammon N."/>
            <person name="Israni S."/>
            <person name="Dalin E."/>
            <person name="Tice H."/>
            <person name="Pitluck S."/>
            <person name="Sims D."/>
            <person name="Brettin T."/>
            <person name="Bruce D."/>
            <person name="Han C."/>
            <person name="Schmutz J."/>
            <person name="Larimer F."/>
            <person name="Land M."/>
            <person name="Hauser L."/>
            <person name="Kyrpides N."/>
            <person name="Kim E."/>
            <person name="Magnuson T."/>
            <person name="Richardson P."/>
        </authorList>
    </citation>
    <scope>NUCLEOTIDE SEQUENCE [LARGE SCALE GENOMIC DNA]</scope>
    <source>
        <strain evidence="7 8">JF-5</strain>
    </source>
</reference>
<dbReference type="NCBIfam" id="TIGR03302">
    <property type="entry name" value="OM_YfiO"/>
    <property type="match status" value="1"/>
</dbReference>
<dbReference type="HOGENOM" id="CLU_065982_1_1_5"/>
<evidence type="ECO:0000256" key="5">
    <source>
        <dbReference type="SAM" id="MobiDB-lite"/>
    </source>
</evidence>
<protein>
    <recommendedName>
        <fullName evidence="4">Outer membrane protein assembly factor BamD</fullName>
    </recommendedName>
</protein>
<evidence type="ECO:0000256" key="3">
    <source>
        <dbReference type="ARBA" id="ARBA00023237"/>
    </source>
</evidence>
<evidence type="ECO:0000313" key="8">
    <source>
        <dbReference type="Proteomes" id="UP000000245"/>
    </source>
</evidence>
<name>A5FWJ3_ACICJ</name>
<dbReference type="PANTHER" id="PTHR37423">
    <property type="entry name" value="SOLUBLE LYTIC MUREIN TRANSGLYCOSYLASE-RELATED"/>
    <property type="match status" value="1"/>
</dbReference>
<dbReference type="Proteomes" id="UP000000245">
    <property type="component" value="Chromosome"/>
</dbReference>
<comment type="subunit">
    <text evidence="4">Part of the Bam complex.</text>
</comment>
<keyword evidence="3 4" id="KW-0998">Cell outer membrane</keyword>
<sequence>MTCYKPAPMTHSQTPARPAPFLPPQARKRPRRAGALSALVLLMPLALGGCGLFGGGAKTGTSSGHDGADKTLSKPLKPASALYADGIAYLHKGENKKAARTFGEIEVNYPYSTWASHAELLQGYAEYREQNFDSAVSALNRFIELHPASPEAAYAYYLKALCFYEQIEDVQRDQTFTLEAAQALQDVISRFPDSAYARDARIKLRLVENRLAGHQMEVGRFYQRQNLYAAAISRYQVVVQQYQTTTFVPEALDRLVECYLDLGLVKEARRNAAVLGYNYPGSRWYRNAYATLRSHGLLNGAVKPKASGGFLFGLL</sequence>
<dbReference type="InterPro" id="IPR017689">
    <property type="entry name" value="BamD"/>
</dbReference>
<comment type="subcellular location">
    <subcellularLocation>
        <location evidence="4">Cell outer membrane</location>
    </subcellularLocation>
</comment>
<dbReference type="HAMAP" id="MF_00922">
    <property type="entry name" value="OM_assembly_BamD"/>
    <property type="match status" value="1"/>
</dbReference>
<dbReference type="RefSeq" id="WP_011941751.1">
    <property type="nucleotide sequence ID" value="NC_009484.1"/>
</dbReference>
<dbReference type="InterPro" id="IPR011990">
    <property type="entry name" value="TPR-like_helical_dom_sf"/>
</dbReference>
<dbReference type="Pfam" id="PF13525">
    <property type="entry name" value="YfiO"/>
    <property type="match status" value="1"/>
</dbReference>